<reference evidence="1" key="1">
    <citation type="submission" date="2023-03" db="EMBL/GenBank/DDBJ databases">
        <title>Actinorhabdospora filicis NBRC 111898.</title>
        <authorList>
            <person name="Ichikawa N."/>
            <person name="Sato H."/>
            <person name="Tonouchi N."/>
        </authorList>
    </citation>
    <scope>NUCLEOTIDE SEQUENCE</scope>
    <source>
        <strain evidence="1">NBRC 111898</strain>
    </source>
</reference>
<evidence type="ECO:0000313" key="2">
    <source>
        <dbReference type="Proteomes" id="UP001165079"/>
    </source>
</evidence>
<evidence type="ECO:0000313" key="1">
    <source>
        <dbReference type="EMBL" id="GLZ79602.1"/>
    </source>
</evidence>
<protein>
    <submittedName>
        <fullName evidence="1">Uncharacterized protein</fullName>
    </submittedName>
</protein>
<proteinExistence type="predicted"/>
<dbReference type="EMBL" id="BSTX01000003">
    <property type="protein sequence ID" value="GLZ79602.1"/>
    <property type="molecule type" value="Genomic_DNA"/>
</dbReference>
<organism evidence="1 2">
    <name type="scientific">Actinorhabdospora filicis</name>
    <dbReference type="NCBI Taxonomy" id="1785913"/>
    <lineage>
        <taxon>Bacteria</taxon>
        <taxon>Bacillati</taxon>
        <taxon>Actinomycetota</taxon>
        <taxon>Actinomycetes</taxon>
        <taxon>Micromonosporales</taxon>
        <taxon>Micromonosporaceae</taxon>
        <taxon>Actinorhabdospora</taxon>
    </lineage>
</organism>
<name>A0A9W6SPA1_9ACTN</name>
<accession>A0A9W6SPA1</accession>
<sequence length="73" mass="7860">MSLPMLAVSALTGLAALLLVGLAAVAVSAIHSLDLSVAQFCRCWTALLAERLDRHHGRHRLEDLQHDFLGSLS</sequence>
<dbReference type="Proteomes" id="UP001165079">
    <property type="component" value="Unassembled WGS sequence"/>
</dbReference>
<dbReference type="AlphaFoldDB" id="A0A9W6SPA1"/>
<dbReference type="RefSeq" id="WP_285664747.1">
    <property type="nucleotide sequence ID" value="NZ_BSTX01000003.1"/>
</dbReference>
<comment type="caution">
    <text evidence="1">The sequence shown here is derived from an EMBL/GenBank/DDBJ whole genome shotgun (WGS) entry which is preliminary data.</text>
</comment>
<keyword evidence="2" id="KW-1185">Reference proteome</keyword>
<gene>
    <name evidence="1" type="ORF">Afil01_44090</name>
</gene>